<evidence type="ECO:0000313" key="2">
    <source>
        <dbReference type="Proteomes" id="UP000266841"/>
    </source>
</evidence>
<organism evidence="1 2">
    <name type="scientific">Thalassiosira oceanica</name>
    <name type="common">Marine diatom</name>
    <dbReference type="NCBI Taxonomy" id="159749"/>
    <lineage>
        <taxon>Eukaryota</taxon>
        <taxon>Sar</taxon>
        <taxon>Stramenopiles</taxon>
        <taxon>Ochrophyta</taxon>
        <taxon>Bacillariophyta</taxon>
        <taxon>Coscinodiscophyceae</taxon>
        <taxon>Thalassiosirophycidae</taxon>
        <taxon>Thalassiosirales</taxon>
        <taxon>Thalassiosiraceae</taxon>
        <taxon>Thalassiosira</taxon>
    </lineage>
</organism>
<keyword evidence="2" id="KW-1185">Reference proteome</keyword>
<proteinExistence type="predicted"/>
<accession>K0S635</accession>
<sequence>MEPIFPVDKWTLEGERSLNKHRYNLTDATEYSEHERHIDSILASCDVSNTTGAIRTVAILATTFQFATSHISKVTDHIIKNVAIYNEWSVRLDKANSVCNFLHVRKLHELVEGLIKAFEEYSTDDCHPYFEHKSKLVQLRDELLFKHAHFLGFRRQPYAYTYQVYGIAASVRQYRDAVLPELHSWAVSLRELVLVFDDVGKYSRSITLGIVKRFPPGSPKRYEAIIRLDQEGRAARASVYKELKSESGCNMIVHDEWKRSHRHSTVSSPGCILIDLCPVQTTMNETNKRCRFETAHVTMDIFSPKCHDLSYLRSNWEGYRFYFCPRRFPPPYDANKIWDCESFNHLRWYIKH</sequence>
<gene>
    <name evidence="1" type="ORF">THAOC_26052</name>
</gene>
<dbReference type="EMBL" id="AGNL01035983">
    <property type="protein sequence ID" value="EJK54332.1"/>
    <property type="molecule type" value="Genomic_DNA"/>
</dbReference>
<name>K0S635_THAOC</name>
<evidence type="ECO:0000313" key="1">
    <source>
        <dbReference type="EMBL" id="EJK54332.1"/>
    </source>
</evidence>
<reference evidence="1 2" key="1">
    <citation type="journal article" date="2012" name="Genome Biol.">
        <title>Genome and low-iron response of an oceanic diatom adapted to chronic iron limitation.</title>
        <authorList>
            <person name="Lommer M."/>
            <person name="Specht M."/>
            <person name="Roy A.S."/>
            <person name="Kraemer L."/>
            <person name="Andreson R."/>
            <person name="Gutowska M.A."/>
            <person name="Wolf J."/>
            <person name="Bergner S.V."/>
            <person name="Schilhabel M.B."/>
            <person name="Klostermeier U.C."/>
            <person name="Beiko R.G."/>
            <person name="Rosenstiel P."/>
            <person name="Hippler M."/>
            <person name="Laroche J."/>
        </authorList>
    </citation>
    <scope>NUCLEOTIDE SEQUENCE [LARGE SCALE GENOMIC DNA]</scope>
    <source>
        <strain evidence="1 2">CCMP1005</strain>
    </source>
</reference>
<dbReference type="AlphaFoldDB" id="K0S635"/>
<dbReference type="Proteomes" id="UP000266841">
    <property type="component" value="Unassembled WGS sequence"/>
</dbReference>
<comment type="caution">
    <text evidence="1">The sequence shown here is derived from an EMBL/GenBank/DDBJ whole genome shotgun (WGS) entry which is preliminary data.</text>
</comment>
<protein>
    <submittedName>
        <fullName evidence="1">Uncharacterized protein</fullName>
    </submittedName>
</protein>